<proteinExistence type="predicted"/>
<dbReference type="AlphaFoldDB" id="A0A1Q3CHI3"/>
<dbReference type="InterPro" id="IPR045249">
    <property type="entry name" value="HARBI1-like"/>
</dbReference>
<dbReference type="InParanoid" id="A0A1Q3CHI3"/>
<evidence type="ECO:0000256" key="1">
    <source>
        <dbReference type="SAM" id="Phobius"/>
    </source>
</evidence>
<keyword evidence="1" id="KW-0812">Transmembrane</keyword>
<dbReference type="PANTHER" id="PTHR22930:SF265">
    <property type="entry name" value="MYB_SANT-LIKE DOMAIN, HARBINGER TRANSPOSASE-DERIVED NUCLEASE DOMAIN-CONTAINING PROTEIN"/>
    <property type="match status" value="1"/>
</dbReference>
<keyword evidence="1" id="KW-1133">Transmembrane helix</keyword>
<keyword evidence="1" id="KW-0472">Membrane</keyword>
<name>A0A1Q3CHI3_CEPFO</name>
<dbReference type="OrthoDB" id="1681765at2759"/>
<dbReference type="Proteomes" id="UP000187406">
    <property type="component" value="Unassembled WGS sequence"/>
</dbReference>
<evidence type="ECO:0000313" key="2">
    <source>
        <dbReference type="EMBL" id="GAV79679.1"/>
    </source>
</evidence>
<dbReference type="STRING" id="3775.A0A1Q3CHI3"/>
<keyword evidence="3" id="KW-1185">Reference proteome</keyword>
<feature type="transmembrane region" description="Helical" evidence="1">
    <location>
        <begin position="6"/>
        <end position="26"/>
    </location>
</feature>
<organism evidence="2 3">
    <name type="scientific">Cephalotus follicularis</name>
    <name type="common">Albany pitcher plant</name>
    <dbReference type="NCBI Taxonomy" id="3775"/>
    <lineage>
        <taxon>Eukaryota</taxon>
        <taxon>Viridiplantae</taxon>
        <taxon>Streptophyta</taxon>
        <taxon>Embryophyta</taxon>
        <taxon>Tracheophyta</taxon>
        <taxon>Spermatophyta</taxon>
        <taxon>Magnoliopsida</taxon>
        <taxon>eudicotyledons</taxon>
        <taxon>Gunneridae</taxon>
        <taxon>Pentapetalae</taxon>
        <taxon>rosids</taxon>
        <taxon>fabids</taxon>
        <taxon>Oxalidales</taxon>
        <taxon>Cephalotaceae</taxon>
        <taxon>Cephalotus</taxon>
    </lineage>
</organism>
<accession>A0A1Q3CHI3</accession>
<protein>
    <submittedName>
        <fullName evidence="2">DDE_4 domain-containing protein</fullName>
    </submittedName>
</protein>
<evidence type="ECO:0000313" key="3">
    <source>
        <dbReference type="Proteomes" id="UP000187406"/>
    </source>
</evidence>
<dbReference type="EMBL" id="BDDD01002022">
    <property type="protein sequence ID" value="GAV79679.1"/>
    <property type="molecule type" value="Genomic_DNA"/>
</dbReference>
<reference evidence="3" key="1">
    <citation type="submission" date="2016-04" db="EMBL/GenBank/DDBJ databases">
        <title>Cephalotus genome sequencing.</title>
        <authorList>
            <person name="Fukushima K."/>
            <person name="Hasebe M."/>
            <person name="Fang X."/>
        </authorList>
    </citation>
    <scope>NUCLEOTIDE SEQUENCE [LARGE SCALE GENOMIC DNA]</scope>
    <source>
        <strain evidence="3">cv. St1</strain>
    </source>
</reference>
<comment type="caution">
    <text evidence="2">The sequence shown here is derived from an EMBL/GenBank/DDBJ whole genome shotgun (WGS) entry which is preliminary data.</text>
</comment>
<gene>
    <name evidence="2" type="ORF">CFOL_v3_23143</name>
</gene>
<dbReference type="PANTHER" id="PTHR22930">
    <property type="match status" value="1"/>
</dbReference>
<sequence length="105" mass="12546">MIVINYVFTVTYFHLFVVVIIDKYYFCDASYTNTQGFMAPYCNVRYWLGDFLFRRVLTKDEKFNHTHVKLINVIERAYGVLKAIFQILDKMVPYPFIVQRDIVIA</sequence>